<evidence type="ECO:0000256" key="4">
    <source>
        <dbReference type="ARBA" id="ARBA00047684"/>
    </source>
</evidence>
<evidence type="ECO:0000256" key="1">
    <source>
        <dbReference type="ARBA" id="ARBA00011738"/>
    </source>
</evidence>
<evidence type="ECO:0000256" key="2">
    <source>
        <dbReference type="ARBA" id="ARBA00022631"/>
    </source>
</evidence>
<keyword evidence="3 5" id="KW-0456">Lyase</keyword>
<proteinExistence type="predicted"/>
<dbReference type="InterPro" id="IPR024060">
    <property type="entry name" value="Ureidoglycolate_lyase_dom_sf"/>
</dbReference>
<keyword evidence="6" id="KW-1185">Reference proteome</keyword>
<reference evidence="5 6" key="1">
    <citation type="submission" date="2019-09" db="EMBL/GenBank/DDBJ databases">
        <title>Draft genome sequence of Psychrobacter nivimaris LAMA 639, in search for biotechnological relevant genes.</title>
        <authorList>
            <person name="Lima A.O.S."/>
            <person name="Staloch B.E.K."/>
            <person name="Freitas R.C."/>
            <person name="Niero H."/>
            <person name="Silva M.A.C."/>
        </authorList>
    </citation>
    <scope>NUCLEOTIDE SEQUENCE [LARGE SCALE GENOMIC DNA]</scope>
    <source>
        <strain evidence="5 6">LAMA 639</strain>
    </source>
</reference>
<comment type="caution">
    <text evidence="5">The sequence shown here is derived from an EMBL/GenBank/DDBJ whole genome shotgun (WGS) entry which is preliminary data.</text>
</comment>
<dbReference type="PANTHER" id="PTHR21221">
    <property type="entry name" value="UREIDOGLYCOLATE HYDROLASE"/>
    <property type="match status" value="1"/>
</dbReference>
<evidence type="ECO:0000313" key="5">
    <source>
        <dbReference type="EMBL" id="KAF0568874.1"/>
    </source>
</evidence>
<dbReference type="GO" id="GO:0004848">
    <property type="term" value="F:ureidoglycolate hydrolase activity"/>
    <property type="evidence" value="ECO:0007669"/>
    <property type="project" value="InterPro"/>
</dbReference>
<comment type="subunit">
    <text evidence="1">Homodimer.</text>
</comment>
<comment type="catalytic activity">
    <reaction evidence="4">
        <text>(S)-ureidoglycolate = urea + glyoxylate</text>
        <dbReference type="Rhea" id="RHEA:11304"/>
        <dbReference type="ChEBI" id="CHEBI:16199"/>
        <dbReference type="ChEBI" id="CHEBI:36655"/>
        <dbReference type="ChEBI" id="CHEBI:57296"/>
        <dbReference type="EC" id="4.3.2.3"/>
    </reaction>
</comment>
<dbReference type="InterPro" id="IPR007247">
    <property type="entry name" value="Ureidogly_lyase"/>
</dbReference>
<dbReference type="GO" id="GO:0006144">
    <property type="term" value="P:purine nucleobase metabolic process"/>
    <property type="evidence" value="ECO:0007669"/>
    <property type="project" value="UniProtKB-KW"/>
</dbReference>
<evidence type="ECO:0000256" key="3">
    <source>
        <dbReference type="ARBA" id="ARBA00023239"/>
    </source>
</evidence>
<gene>
    <name evidence="5" type="ORF">FQV37_630</name>
</gene>
<dbReference type="InterPro" id="IPR047233">
    <property type="entry name" value="UAH_cupin"/>
</dbReference>
<name>A0A6N7BZ22_9GAMM</name>
<dbReference type="Proteomes" id="UP000471465">
    <property type="component" value="Unassembled WGS sequence"/>
</dbReference>
<dbReference type="InterPro" id="IPR011051">
    <property type="entry name" value="RmlC_Cupin_sf"/>
</dbReference>
<dbReference type="Pfam" id="PF04115">
    <property type="entry name" value="Ureidogly_lyase"/>
    <property type="match status" value="1"/>
</dbReference>
<keyword evidence="2" id="KW-0659">Purine metabolism</keyword>
<dbReference type="RefSeq" id="WP_160021963.1">
    <property type="nucleotide sequence ID" value="NZ_VZIZ01000015.1"/>
</dbReference>
<sequence>MSVTLTAKPLTKAKFAPYGSVIERYNIDEQTADNTYEINNGYAVRHHALAESKLNGGSVGMSIFRAKKRENPIALSVMEYHPLGTQAFVSMEGQDYIVVVAKAGVPPQSADDLAVFYAKSHQGVQYDANVWHHPLLALGRDSDFLVIDRINGEGNNCYEIDITDWHVFIELENECS</sequence>
<dbReference type="GO" id="GO:0000256">
    <property type="term" value="P:allantoin catabolic process"/>
    <property type="evidence" value="ECO:0007669"/>
    <property type="project" value="InterPro"/>
</dbReference>
<evidence type="ECO:0000313" key="6">
    <source>
        <dbReference type="Proteomes" id="UP000471465"/>
    </source>
</evidence>
<dbReference type="EMBL" id="VZIZ01000015">
    <property type="protein sequence ID" value="KAF0568874.1"/>
    <property type="molecule type" value="Genomic_DNA"/>
</dbReference>
<dbReference type="AlphaFoldDB" id="A0A6N7BZ22"/>
<dbReference type="GO" id="GO:0050385">
    <property type="term" value="F:ureidoglycolate lyase activity"/>
    <property type="evidence" value="ECO:0007669"/>
    <property type="project" value="UniProtKB-EC"/>
</dbReference>
<organism evidence="5 6">
    <name type="scientific">Psychrobacter nivimaris</name>
    <dbReference type="NCBI Taxonomy" id="281738"/>
    <lineage>
        <taxon>Bacteria</taxon>
        <taxon>Pseudomonadati</taxon>
        <taxon>Pseudomonadota</taxon>
        <taxon>Gammaproteobacteria</taxon>
        <taxon>Moraxellales</taxon>
        <taxon>Moraxellaceae</taxon>
        <taxon>Psychrobacter</taxon>
    </lineage>
</organism>
<protein>
    <submittedName>
        <fullName evidence="5">Ureidoglycolate lyase</fullName>
        <ecNumber evidence="5">4.3.2.3</ecNumber>
    </submittedName>
</protein>
<dbReference type="SUPFAM" id="SSF51182">
    <property type="entry name" value="RmlC-like cupins"/>
    <property type="match status" value="1"/>
</dbReference>
<dbReference type="Gene3D" id="2.60.120.480">
    <property type="entry name" value="Ureidoglycolate hydrolase"/>
    <property type="match status" value="1"/>
</dbReference>
<dbReference type="PIRSF" id="PIRSF017306">
    <property type="entry name" value="Ureidogly_hydro"/>
    <property type="match status" value="1"/>
</dbReference>
<dbReference type="PANTHER" id="PTHR21221:SF1">
    <property type="entry name" value="UREIDOGLYCOLATE LYASE"/>
    <property type="match status" value="1"/>
</dbReference>
<dbReference type="CDD" id="cd20298">
    <property type="entry name" value="cupin_UAH"/>
    <property type="match status" value="1"/>
</dbReference>
<accession>A0A6N7BZ22</accession>
<dbReference type="EC" id="4.3.2.3" evidence="5"/>